<keyword evidence="5" id="KW-0369">Histidine metabolism</keyword>
<evidence type="ECO:0000256" key="6">
    <source>
        <dbReference type="ARBA" id="ARBA00022833"/>
    </source>
</evidence>
<dbReference type="SUPFAM" id="SSF51338">
    <property type="entry name" value="Composite domain of metallo-dependent hydrolases"/>
    <property type="match status" value="1"/>
</dbReference>
<organism evidence="10 11">
    <name type="scientific">Chryseobacterium aquaticum</name>
    <dbReference type="NCBI Taxonomy" id="452084"/>
    <lineage>
        <taxon>Bacteria</taxon>
        <taxon>Pseudomonadati</taxon>
        <taxon>Bacteroidota</taxon>
        <taxon>Flavobacteriia</taxon>
        <taxon>Flavobacteriales</taxon>
        <taxon>Weeksellaceae</taxon>
        <taxon>Chryseobacterium group</taxon>
        <taxon>Chryseobacterium</taxon>
    </lineage>
</organism>
<keyword evidence="6" id="KW-0862">Zinc</keyword>
<gene>
    <name evidence="10" type="ORF">HIO71_14810</name>
</gene>
<evidence type="ECO:0000313" key="10">
    <source>
        <dbReference type="EMBL" id="NMR35456.1"/>
    </source>
</evidence>
<dbReference type="SUPFAM" id="SSF51556">
    <property type="entry name" value="Metallo-dependent hydrolases"/>
    <property type="match status" value="1"/>
</dbReference>
<evidence type="ECO:0000256" key="4">
    <source>
        <dbReference type="ARBA" id="ARBA00022801"/>
    </source>
</evidence>
<dbReference type="PANTHER" id="PTHR42752:SF1">
    <property type="entry name" value="IMIDAZOLONEPROPIONASE-RELATED"/>
    <property type="match status" value="1"/>
</dbReference>
<evidence type="ECO:0000256" key="5">
    <source>
        <dbReference type="ARBA" id="ARBA00022808"/>
    </source>
</evidence>
<comment type="caution">
    <text evidence="10">The sequence shown here is derived from an EMBL/GenBank/DDBJ whole genome shotgun (WGS) entry which is preliminary data.</text>
</comment>
<feature type="domain" description="Amidohydrolase-related" evidence="9">
    <location>
        <begin position="68"/>
        <end position="404"/>
    </location>
</feature>
<dbReference type="InterPro" id="IPR006680">
    <property type="entry name" value="Amidohydro-rel"/>
</dbReference>
<evidence type="ECO:0000256" key="7">
    <source>
        <dbReference type="ARBA" id="ARBA00023004"/>
    </source>
</evidence>
<dbReference type="RefSeq" id="WP_169322030.1">
    <property type="nucleotide sequence ID" value="NZ_JABCJF010000008.1"/>
</dbReference>
<dbReference type="NCBIfam" id="TIGR01224">
    <property type="entry name" value="hutI"/>
    <property type="match status" value="1"/>
</dbReference>
<evidence type="ECO:0000256" key="1">
    <source>
        <dbReference type="ARBA" id="ARBA00005023"/>
    </source>
</evidence>
<keyword evidence="7" id="KW-0408">Iron</keyword>
<dbReference type="Gene3D" id="3.20.20.140">
    <property type="entry name" value="Metal-dependent hydrolases"/>
    <property type="match status" value="1"/>
</dbReference>
<dbReference type="GO" id="GO:0050480">
    <property type="term" value="F:imidazolonepropionase activity"/>
    <property type="evidence" value="ECO:0007669"/>
    <property type="project" value="UniProtKB-UniRule"/>
</dbReference>
<dbReference type="Proteomes" id="UP000548067">
    <property type="component" value="Unassembled WGS sequence"/>
</dbReference>
<evidence type="ECO:0000256" key="8">
    <source>
        <dbReference type="NCBIfam" id="TIGR01224"/>
    </source>
</evidence>
<sequence length="409" mass="44805">MKLIGPFKQIVTLANLSLRGKLSDEQLEIITDGGILIDQDKIYKVGNFNILQSENQNAQIEEIKGEQIALPAFTDSHTHICFGGNRANDFAMRNAGKTYLEIAESGGGIWSSVQHTRNASEEELLKTLLERINILISLGITTIEVKSGYGLDVENEIKMLRIIKKAQSQTVATLVPTCLSAHLKPRDFDGDNKAYLDYILNEILPKVKEENLSQRVDVFIEKSAFQPEESKEFLLKTKDLGFEITVHADQFTAGSSRIAVEVGARSADHLEATIDEDIKFLAESDTVATALPGASLGLGEKFTPARKLLDAGAILAIASDWNPGSAPMGNLITQASILATYEKLTTAEVLAGITFRSAFALGLEDRGRLENGLKADFVTFKTDNFQNVLYNQGSLKAEHIYINGNLIES</sequence>
<dbReference type="GO" id="GO:0005737">
    <property type="term" value="C:cytoplasm"/>
    <property type="evidence" value="ECO:0007669"/>
    <property type="project" value="UniProtKB-UniRule"/>
</dbReference>
<dbReference type="PANTHER" id="PTHR42752">
    <property type="entry name" value="IMIDAZOLONEPROPIONASE"/>
    <property type="match status" value="1"/>
</dbReference>
<dbReference type="InterPro" id="IPR032466">
    <property type="entry name" value="Metal_Hydrolase"/>
</dbReference>
<dbReference type="GO" id="GO:0019556">
    <property type="term" value="P:L-histidine catabolic process to glutamate and formamide"/>
    <property type="evidence" value="ECO:0007669"/>
    <property type="project" value="UniProtKB-UniRule"/>
</dbReference>
<dbReference type="EC" id="3.5.2.7" evidence="2 8"/>
<reference evidence="10 11" key="1">
    <citation type="submission" date="2020-04" db="EMBL/GenBank/DDBJ databases">
        <title>Genome analysis and antimicrobial resistance characteristics of Chryseobacterium aquaticum isolated from farmed salmonids.</title>
        <authorList>
            <person name="Saticioglu I.B."/>
            <person name="Duman M."/>
            <person name="Altun S."/>
        </authorList>
    </citation>
    <scope>NUCLEOTIDE SEQUENCE [LARGE SCALE GENOMIC DNA]</scope>
    <source>
        <strain evidence="10 11">C-174</strain>
    </source>
</reference>
<dbReference type="InterPro" id="IPR011059">
    <property type="entry name" value="Metal-dep_hydrolase_composite"/>
</dbReference>
<keyword evidence="3" id="KW-0479">Metal-binding</keyword>
<protein>
    <recommendedName>
        <fullName evidence="2 8">Imidazolonepropionase</fullName>
        <ecNumber evidence="2 8">3.5.2.7</ecNumber>
    </recommendedName>
</protein>
<dbReference type="EMBL" id="JABCJF010000008">
    <property type="protein sequence ID" value="NMR35456.1"/>
    <property type="molecule type" value="Genomic_DNA"/>
</dbReference>
<name>A0A848N514_9FLAO</name>
<dbReference type="AlphaFoldDB" id="A0A848N514"/>
<evidence type="ECO:0000256" key="2">
    <source>
        <dbReference type="ARBA" id="ARBA00012864"/>
    </source>
</evidence>
<dbReference type="Pfam" id="PF01979">
    <property type="entry name" value="Amidohydro_1"/>
    <property type="match status" value="1"/>
</dbReference>
<dbReference type="InterPro" id="IPR005920">
    <property type="entry name" value="HutI"/>
</dbReference>
<evidence type="ECO:0000256" key="3">
    <source>
        <dbReference type="ARBA" id="ARBA00022723"/>
    </source>
</evidence>
<dbReference type="Gene3D" id="2.30.40.10">
    <property type="entry name" value="Urease, subunit C, domain 1"/>
    <property type="match status" value="1"/>
</dbReference>
<evidence type="ECO:0000259" key="9">
    <source>
        <dbReference type="Pfam" id="PF01979"/>
    </source>
</evidence>
<proteinExistence type="predicted"/>
<comment type="pathway">
    <text evidence="1">Amino-acid degradation.</text>
</comment>
<evidence type="ECO:0000313" key="11">
    <source>
        <dbReference type="Proteomes" id="UP000548067"/>
    </source>
</evidence>
<dbReference type="GO" id="GO:0046872">
    <property type="term" value="F:metal ion binding"/>
    <property type="evidence" value="ECO:0007669"/>
    <property type="project" value="UniProtKB-KW"/>
</dbReference>
<accession>A0A848N514</accession>
<keyword evidence="4 10" id="KW-0378">Hydrolase</keyword>